<feature type="compositionally biased region" description="Basic and acidic residues" evidence="1">
    <location>
        <begin position="159"/>
        <end position="171"/>
    </location>
</feature>
<sequence length="266" mass="29160">MEKQVCTNTRHDRHHACASSSGLSFLVRESGSPESAGGGDLASRMSAKISVAGCDAAAQSTVNHRAARSSPAKRPLSPEATAITERSPKRTAVLPPKSSSNGISGRSSPEEASEMPVLTRVCSPATLPRLKRFRFRPIDAGAEQDSRRHFRRPGRASHASRDLPTWRRSVGDPRLPTVHPVQREPCARAINVNCSDRFNRRRLQLGKATLADLVTAREGKELLRRRQFKEVIVYDDCTDDLEHLPASIRCSSCSQRSSTTIGNQLC</sequence>
<dbReference type="Gene3D" id="3.40.250.10">
    <property type="entry name" value="Rhodanese-like domain"/>
    <property type="match status" value="1"/>
</dbReference>
<dbReference type="EMBL" id="QOIP01000013">
    <property type="protein sequence ID" value="RLU15295.1"/>
    <property type="molecule type" value="Genomic_DNA"/>
</dbReference>
<feature type="region of interest" description="Disordered" evidence="1">
    <location>
        <begin position="143"/>
        <end position="179"/>
    </location>
</feature>
<organism evidence="2 3">
    <name type="scientific">Ooceraea biroi</name>
    <name type="common">Clonal raider ant</name>
    <name type="synonym">Cerapachys biroi</name>
    <dbReference type="NCBI Taxonomy" id="2015173"/>
    <lineage>
        <taxon>Eukaryota</taxon>
        <taxon>Metazoa</taxon>
        <taxon>Ecdysozoa</taxon>
        <taxon>Arthropoda</taxon>
        <taxon>Hexapoda</taxon>
        <taxon>Insecta</taxon>
        <taxon>Pterygota</taxon>
        <taxon>Neoptera</taxon>
        <taxon>Endopterygota</taxon>
        <taxon>Hymenoptera</taxon>
        <taxon>Apocrita</taxon>
        <taxon>Aculeata</taxon>
        <taxon>Formicoidea</taxon>
        <taxon>Formicidae</taxon>
        <taxon>Dorylinae</taxon>
        <taxon>Ooceraea</taxon>
    </lineage>
</organism>
<feature type="region of interest" description="Disordered" evidence="1">
    <location>
        <begin position="1"/>
        <end position="117"/>
    </location>
</feature>
<name>A0A3L8D4A9_OOCBI</name>
<evidence type="ECO:0000313" key="3">
    <source>
        <dbReference type="Proteomes" id="UP000279307"/>
    </source>
</evidence>
<dbReference type="Proteomes" id="UP000279307">
    <property type="component" value="Chromosome 13"/>
</dbReference>
<protein>
    <submittedName>
        <fullName evidence="2">Uncharacterized protein</fullName>
    </submittedName>
</protein>
<dbReference type="AlphaFoldDB" id="A0A3L8D4A9"/>
<proteinExistence type="predicted"/>
<comment type="caution">
    <text evidence="2">The sequence shown here is derived from an EMBL/GenBank/DDBJ whole genome shotgun (WGS) entry which is preliminary data.</text>
</comment>
<gene>
    <name evidence="2" type="ORF">DMN91_012289</name>
</gene>
<evidence type="ECO:0000313" key="2">
    <source>
        <dbReference type="EMBL" id="RLU15295.1"/>
    </source>
</evidence>
<accession>A0A3L8D4A9</accession>
<dbReference type="InterPro" id="IPR036873">
    <property type="entry name" value="Rhodanese-like_dom_sf"/>
</dbReference>
<evidence type="ECO:0000256" key="1">
    <source>
        <dbReference type="SAM" id="MobiDB-lite"/>
    </source>
</evidence>
<feature type="compositionally biased region" description="Low complexity" evidence="1">
    <location>
        <begin position="98"/>
        <end position="107"/>
    </location>
</feature>
<dbReference type="OrthoDB" id="7613104at2759"/>
<reference evidence="2 3" key="1">
    <citation type="journal article" date="2018" name="Genome Res.">
        <title>The genomic architecture and molecular evolution of ant odorant receptors.</title>
        <authorList>
            <person name="McKenzie S.K."/>
            <person name="Kronauer D.J.C."/>
        </authorList>
    </citation>
    <scope>NUCLEOTIDE SEQUENCE [LARGE SCALE GENOMIC DNA]</scope>
    <source>
        <strain evidence="2">Clonal line C1</strain>
    </source>
</reference>